<dbReference type="GO" id="GO:0046872">
    <property type="term" value="F:metal ion binding"/>
    <property type="evidence" value="ECO:0007669"/>
    <property type="project" value="UniProtKB-KW"/>
</dbReference>
<name>A0A517MZ58_9BACT</name>
<dbReference type="Gene3D" id="3.40.30.10">
    <property type="entry name" value="Glutaredoxin"/>
    <property type="match status" value="1"/>
</dbReference>
<dbReference type="KEGG" id="amob:HG15A2_35110"/>
<dbReference type="InterPro" id="IPR013766">
    <property type="entry name" value="Thioredoxin_domain"/>
</dbReference>
<dbReference type="RefSeq" id="WP_218932027.1">
    <property type="nucleotide sequence ID" value="NZ_CP036263.1"/>
</dbReference>
<proteinExistence type="inferred from homology"/>
<accession>A0A517MZ58</accession>
<dbReference type="AlphaFoldDB" id="A0A517MZ58"/>
<evidence type="ECO:0000313" key="6">
    <source>
        <dbReference type="EMBL" id="QDT00176.1"/>
    </source>
</evidence>
<dbReference type="PROSITE" id="PS51352">
    <property type="entry name" value="THIOREDOXIN_2"/>
    <property type="match status" value="1"/>
</dbReference>
<dbReference type="Pfam" id="PF02630">
    <property type="entry name" value="SCO1-SenC"/>
    <property type="match status" value="1"/>
</dbReference>
<evidence type="ECO:0000256" key="3">
    <source>
        <dbReference type="PIRSR" id="PIRSR603782-1"/>
    </source>
</evidence>
<keyword evidence="3" id="KW-0479">Metal-binding</keyword>
<dbReference type="Proteomes" id="UP000319852">
    <property type="component" value="Chromosome"/>
</dbReference>
<dbReference type="EMBL" id="CP036263">
    <property type="protein sequence ID" value="QDT00176.1"/>
    <property type="molecule type" value="Genomic_DNA"/>
</dbReference>
<evidence type="ECO:0000259" key="5">
    <source>
        <dbReference type="PROSITE" id="PS51352"/>
    </source>
</evidence>
<dbReference type="PANTHER" id="PTHR12151:SF25">
    <property type="entry name" value="LINALOOL DEHYDRATASE_ISOMERASE DOMAIN-CONTAINING PROTEIN"/>
    <property type="match status" value="1"/>
</dbReference>
<dbReference type="InterPro" id="IPR036249">
    <property type="entry name" value="Thioredoxin-like_sf"/>
</dbReference>
<feature type="binding site" evidence="3">
    <location>
        <position position="159"/>
    </location>
    <ligand>
        <name>Cu cation</name>
        <dbReference type="ChEBI" id="CHEBI:23378"/>
    </ligand>
</feature>
<evidence type="ECO:0000256" key="2">
    <source>
        <dbReference type="ARBA" id="ARBA00023008"/>
    </source>
</evidence>
<feature type="disulfide bond" description="Redox-active" evidence="4">
    <location>
        <begin position="78"/>
        <end position="82"/>
    </location>
</feature>
<sequence>MKPSLLPMWLAVLAMFATAYGGWKYYQVQQYHQNRNAVSAERLPPLEEFELTKSDGQPFRSQDMHGKVWVTTFFFSTCPGSCKRLNANIKYLSSLDDLEEITWVSISVDPVVDTLDVLSNYSEQMNADPERWLFTRGELDYVKRVGQDFMKMPVSYKGHRDDAVVIDKNGQIAGIYNATSTAETKRMQVKLKELLAEPYTPKQQVSGSEETDKVAL</sequence>
<evidence type="ECO:0000256" key="1">
    <source>
        <dbReference type="ARBA" id="ARBA00010996"/>
    </source>
</evidence>
<evidence type="ECO:0000256" key="4">
    <source>
        <dbReference type="PIRSR" id="PIRSR603782-2"/>
    </source>
</evidence>
<evidence type="ECO:0000313" key="7">
    <source>
        <dbReference type="Proteomes" id="UP000319852"/>
    </source>
</evidence>
<keyword evidence="7" id="KW-1185">Reference proteome</keyword>
<protein>
    <submittedName>
        <fullName evidence="6">SCO1/SenC</fullName>
    </submittedName>
</protein>
<organism evidence="6 7">
    <name type="scientific">Adhaeretor mobilis</name>
    <dbReference type="NCBI Taxonomy" id="1930276"/>
    <lineage>
        <taxon>Bacteria</taxon>
        <taxon>Pseudomonadati</taxon>
        <taxon>Planctomycetota</taxon>
        <taxon>Planctomycetia</taxon>
        <taxon>Pirellulales</taxon>
        <taxon>Lacipirellulaceae</taxon>
        <taxon>Adhaeretor</taxon>
    </lineage>
</organism>
<feature type="domain" description="Thioredoxin" evidence="5">
    <location>
        <begin position="40"/>
        <end position="196"/>
    </location>
</feature>
<comment type="similarity">
    <text evidence="1">Belongs to the SCO1/2 family.</text>
</comment>
<feature type="binding site" evidence="3">
    <location>
        <position position="78"/>
    </location>
    <ligand>
        <name>Cu cation</name>
        <dbReference type="ChEBI" id="CHEBI:23378"/>
    </ligand>
</feature>
<dbReference type="PANTHER" id="PTHR12151">
    <property type="entry name" value="ELECTRON TRANSPORT PROTIN SCO1/SENC FAMILY MEMBER"/>
    <property type="match status" value="1"/>
</dbReference>
<feature type="binding site" evidence="3">
    <location>
        <position position="82"/>
    </location>
    <ligand>
        <name>Cu cation</name>
        <dbReference type="ChEBI" id="CHEBI:23378"/>
    </ligand>
</feature>
<reference evidence="6 7" key="1">
    <citation type="submission" date="2019-02" db="EMBL/GenBank/DDBJ databases">
        <title>Deep-cultivation of Planctomycetes and their phenomic and genomic characterization uncovers novel biology.</title>
        <authorList>
            <person name="Wiegand S."/>
            <person name="Jogler M."/>
            <person name="Boedeker C."/>
            <person name="Pinto D."/>
            <person name="Vollmers J."/>
            <person name="Rivas-Marin E."/>
            <person name="Kohn T."/>
            <person name="Peeters S.H."/>
            <person name="Heuer A."/>
            <person name="Rast P."/>
            <person name="Oberbeckmann S."/>
            <person name="Bunk B."/>
            <person name="Jeske O."/>
            <person name="Meyerdierks A."/>
            <person name="Storesund J.E."/>
            <person name="Kallscheuer N."/>
            <person name="Luecker S."/>
            <person name="Lage O.M."/>
            <person name="Pohl T."/>
            <person name="Merkel B.J."/>
            <person name="Hornburger P."/>
            <person name="Mueller R.-W."/>
            <person name="Bruemmer F."/>
            <person name="Labrenz M."/>
            <person name="Spormann A.M."/>
            <person name="Op den Camp H."/>
            <person name="Overmann J."/>
            <person name="Amann R."/>
            <person name="Jetten M.S.M."/>
            <person name="Mascher T."/>
            <person name="Medema M.H."/>
            <person name="Devos D.P."/>
            <person name="Kaster A.-K."/>
            <person name="Ovreas L."/>
            <person name="Rohde M."/>
            <person name="Galperin M.Y."/>
            <person name="Jogler C."/>
        </authorList>
    </citation>
    <scope>NUCLEOTIDE SEQUENCE [LARGE SCALE GENOMIC DNA]</scope>
    <source>
        <strain evidence="6 7">HG15A2</strain>
    </source>
</reference>
<gene>
    <name evidence="6" type="ORF">HG15A2_35110</name>
</gene>
<dbReference type="SUPFAM" id="SSF52833">
    <property type="entry name" value="Thioredoxin-like"/>
    <property type="match status" value="1"/>
</dbReference>
<dbReference type="CDD" id="cd02968">
    <property type="entry name" value="SCO"/>
    <property type="match status" value="1"/>
</dbReference>
<dbReference type="InterPro" id="IPR003782">
    <property type="entry name" value="SCO1/SenC"/>
</dbReference>
<keyword evidence="4" id="KW-1015">Disulfide bond</keyword>
<keyword evidence="2 3" id="KW-0186">Copper</keyword>